<sequence>MTKGLPTSLFFMISSVKQPDSLSHSLSNESLVTTHSPIYAKFNNFFRIIVSFIYPRQSRHHQYTIIHHTFPNKQGKIIRGYKSKYLTSDYLINGGCYLLCSNRNIISSFKLR</sequence>
<name>A0A8D8RN47_9HEMI</name>
<reference evidence="1" key="1">
    <citation type="submission" date="2021-05" db="EMBL/GenBank/DDBJ databases">
        <authorList>
            <person name="Alioto T."/>
            <person name="Alioto T."/>
            <person name="Gomez Garrido J."/>
        </authorList>
    </citation>
    <scope>NUCLEOTIDE SEQUENCE</scope>
</reference>
<dbReference type="EMBL" id="HBUF01168040">
    <property type="protein sequence ID" value="CAG6651522.1"/>
    <property type="molecule type" value="Transcribed_RNA"/>
</dbReference>
<accession>A0A8D8RN47</accession>
<proteinExistence type="predicted"/>
<dbReference type="AlphaFoldDB" id="A0A8D8RN47"/>
<organism evidence="1">
    <name type="scientific">Cacopsylla melanoneura</name>
    <dbReference type="NCBI Taxonomy" id="428564"/>
    <lineage>
        <taxon>Eukaryota</taxon>
        <taxon>Metazoa</taxon>
        <taxon>Ecdysozoa</taxon>
        <taxon>Arthropoda</taxon>
        <taxon>Hexapoda</taxon>
        <taxon>Insecta</taxon>
        <taxon>Pterygota</taxon>
        <taxon>Neoptera</taxon>
        <taxon>Paraneoptera</taxon>
        <taxon>Hemiptera</taxon>
        <taxon>Sternorrhyncha</taxon>
        <taxon>Psylloidea</taxon>
        <taxon>Psyllidae</taxon>
        <taxon>Psyllinae</taxon>
        <taxon>Cacopsylla</taxon>
    </lineage>
</organism>
<evidence type="ECO:0000313" key="1">
    <source>
        <dbReference type="EMBL" id="CAG6651522.1"/>
    </source>
</evidence>
<protein>
    <submittedName>
        <fullName evidence="1">Uncharacterized protein</fullName>
    </submittedName>
</protein>